<reference evidence="1" key="1">
    <citation type="submission" date="2020-05" db="EMBL/GenBank/DDBJ databases">
        <title>Large-scale comparative analyses of tick genomes elucidate their genetic diversity and vector capacities.</title>
        <authorList>
            <person name="Jia N."/>
            <person name="Wang J."/>
            <person name="Shi W."/>
            <person name="Du L."/>
            <person name="Sun Y."/>
            <person name="Zhan W."/>
            <person name="Jiang J."/>
            <person name="Wang Q."/>
            <person name="Zhang B."/>
            <person name="Ji P."/>
            <person name="Sakyi L.B."/>
            <person name="Cui X."/>
            <person name="Yuan T."/>
            <person name="Jiang B."/>
            <person name="Yang W."/>
            <person name="Lam T.T.-Y."/>
            <person name="Chang Q."/>
            <person name="Ding S."/>
            <person name="Wang X."/>
            <person name="Zhu J."/>
            <person name="Ruan X."/>
            <person name="Zhao L."/>
            <person name="Wei J."/>
            <person name="Que T."/>
            <person name="Du C."/>
            <person name="Cheng J."/>
            <person name="Dai P."/>
            <person name="Han X."/>
            <person name="Huang E."/>
            <person name="Gao Y."/>
            <person name="Liu J."/>
            <person name="Shao H."/>
            <person name="Ye R."/>
            <person name="Li L."/>
            <person name="Wei W."/>
            <person name="Wang X."/>
            <person name="Wang C."/>
            <person name="Yang T."/>
            <person name="Huo Q."/>
            <person name="Li W."/>
            <person name="Guo W."/>
            <person name="Chen H."/>
            <person name="Zhou L."/>
            <person name="Ni X."/>
            <person name="Tian J."/>
            <person name="Zhou Y."/>
            <person name="Sheng Y."/>
            <person name="Liu T."/>
            <person name="Pan Y."/>
            <person name="Xia L."/>
            <person name="Li J."/>
            <person name="Zhao F."/>
            <person name="Cao W."/>
        </authorList>
    </citation>
    <scope>NUCLEOTIDE SEQUENCE</scope>
    <source>
        <strain evidence="1">Dsil-2018</strain>
    </source>
</reference>
<evidence type="ECO:0000313" key="1">
    <source>
        <dbReference type="EMBL" id="KAH7959818.1"/>
    </source>
</evidence>
<organism evidence="1 2">
    <name type="scientific">Dermacentor silvarum</name>
    <name type="common">Tick</name>
    <dbReference type="NCBI Taxonomy" id="543639"/>
    <lineage>
        <taxon>Eukaryota</taxon>
        <taxon>Metazoa</taxon>
        <taxon>Ecdysozoa</taxon>
        <taxon>Arthropoda</taxon>
        <taxon>Chelicerata</taxon>
        <taxon>Arachnida</taxon>
        <taxon>Acari</taxon>
        <taxon>Parasitiformes</taxon>
        <taxon>Ixodida</taxon>
        <taxon>Ixodoidea</taxon>
        <taxon>Ixodidae</taxon>
        <taxon>Rhipicephalinae</taxon>
        <taxon>Dermacentor</taxon>
    </lineage>
</organism>
<sequence>MFRHTLEQHEPMCEWDPLRYAHEEPTPSCLLRLKRDIADFEAQPPTGLYISPEEDDITKVHALVVGPSGTPYEGGFFQFFLKFPPEYPISPPRVRIVTTDAGRVRFNPTLYANGKVCLSILGTCEGPPWSQAQGIESVLISIRSLMNEKPYNNEPGFENAQSPVVERYNDFIQHETIRVAVCGQVEAALQDSAECPVAFRAHILKSFAEAYGKYEDIVKARLHLTGSQMKGMSGEGSVCQYKQLLSRLQGLKEQVEQKMDAIATNTTAAVTDTSYAGQQNKTSDMPLC</sequence>
<dbReference type="Proteomes" id="UP000821865">
    <property type="component" value="Chromosome 3"/>
</dbReference>
<keyword evidence="2" id="KW-1185">Reference proteome</keyword>
<comment type="caution">
    <text evidence="1">The sequence shown here is derived from an EMBL/GenBank/DDBJ whole genome shotgun (WGS) entry which is preliminary data.</text>
</comment>
<dbReference type="EMBL" id="CM023472">
    <property type="protein sequence ID" value="KAH7959818.1"/>
    <property type="molecule type" value="Genomic_DNA"/>
</dbReference>
<gene>
    <name evidence="1" type="ORF">HPB49_014016</name>
</gene>
<accession>A0ACB8D659</accession>
<name>A0ACB8D659_DERSI</name>
<proteinExistence type="predicted"/>
<protein>
    <submittedName>
        <fullName evidence="1">Uncharacterized protein</fullName>
    </submittedName>
</protein>
<evidence type="ECO:0000313" key="2">
    <source>
        <dbReference type="Proteomes" id="UP000821865"/>
    </source>
</evidence>